<gene>
    <name evidence="5" type="ordered locus">Plav_0639</name>
</gene>
<dbReference type="STRING" id="402881.Plav_0639"/>
<dbReference type="Pfam" id="PF00378">
    <property type="entry name" value="ECH_1"/>
    <property type="match status" value="1"/>
</dbReference>
<organism evidence="5 6">
    <name type="scientific">Parvibaculum lavamentivorans (strain DS-1 / DSM 13023 / NCIMB 13966)</name>
    <dbReference type="NCBI Taxonomy" id="402881"/>
    <lineage>
        <taxon>Bacteria</taxon>
        <taxon>Pseudomonadati</taxon>
        <taxon>Pseudomonadota</taxon>
        <taxon>Alphaproteobacteria</taxon>
        <taxon>Hyphomicrobiales</taxon>
        <taxon>Parvibaculaceae</taxon>
        <taxon>Parvibaculum</taxon>
    </lineage>
</organism>
<dbReference type="SUPFAM" id="SSF52096">
    <property type="entry name" value="ClpP/crotonase"/>
    <property type="match status" value="1"/>
</dbReference>
<dbReference type="InterPro" id="IPR029045">
    <property type="entry name" value="ClpP/crotonase-like_dom_sf"/>
</dbReference>
<proteinExistence type="inferred from homology"/>
<evidence type="ECO:0000313" key="5">
    <source>
        <dbReference type="EMBL" id="ABS62262.1"/>
    </source>
</evidence>
<dbReference type="RefSeq" id="WP_011995553.1">
    <property type="nucleotide sequence ID" value="NC_009719.1"/>
</dbReference>
<dbReference type="CDD" id="cd06558">
    <property type="entry name" value="crotonase-like"/>
    <property type="match status" value="1"/>
</dbReference>
<dbReference type="InterPro" id="IPR001753">
    <property type="entry name" value="Enoyl-CoA_hydra/iso"/>
</dbReference>
<keyword evidence="3" id="KW-0576">Peroxisome</keyword>
<evidence type="ECO:0000313" key="6">
    <source>
        <dbReference type="Proteomes" id="UP000006377"/>
    </source>
</evidence>
<dbReference type="eggNOG" id="COG1024">
    <property type="taxonomic scope" value="Bacteria"/>
</dbReference>
<reference evidence="5 6" key="1">
    <citation type="journal article" date="2011" name="Stand. Genomic Sci.">
        <title>Complete genome sequence of Parvibaculum lavamentivorans type strain (DS-1(T)).</title>
        <authorList>
            <person name="Schleheck D."/>
            <person name="Weiss M."/>
            <person name="Pitluck S."/>
            <person name="Bruce D."/>
            <person name="Land M.L."/>
            <person name="Han S."/>
            <person name="Saunders E."/>
            <person name="Tapia R."/>
            <person name="Detter C."/>
            <person name="Brettin T."/>
            <person name="Han J."/>
            <person name="Woyke T."/>
            <person name="Goodwin L."/>
            <person name="Pennacchio L."/>
            <person name="Nolan M."/>
            <person name="Cook A.M."/>
            <person name="Kjelleberg S."/>
            <person name="Thomas T."/>
        </authorList>
    </citation>
    <scope>NUCLEOTIDE SEQUENCE [LARGE SCALE GENOMIC DNA]</scope>
    <source>
        <strain evidence="6">DS-1 / DSM 13023 / NCIMB 13966</strain>
    </source>
</reference>
<dbReference type="AlphaFoldDB" id="A7HQS9"/>
<dbReference type="Gene3D" id="1.10.12.10">
    <property type="entry name" value="Lyase 2-enoyl-coa Hydratase, Chain A, domain 2"/>
    <property type="match status" value="1"/>
</dbReference>
<dbReference type="GO" id="GO:0004165">
    <property type="term" value="F:delta(3)-delta(2)-enoyl-CoA isomerase activity"/>
    <property type="evidence" value="ECO:0007669"/>
    <property type="project" value="UniProtKB-ARBA"/>
</dbReference>
<evidence type="ECO:0000256" key="1">
    <source>
        <dbReference type="ARBA" id="ARBA00004275"/>
    </source>
</evidence>
<sequence>MTDHVLVTVEDGVQIVTMNRPDKKNALTAEMYKVLADAIETADADPKIRVTLYTGSGGSFTAGNDLGDFAKAGTTPVDEQPKEKPHVTRFLENLANAQKPIVAAVNGLAVGVGVTMLLHCDLVYASASATFQMPFVNLGLVPEAGSTFLLQRQIGIQKAADLFLTGKKLDAQKAEAIGLVADVFPDNALPGEALTRAKALAAKAPNAVRATKALLKDNDRPRVGEAREAEARVFGAQLRSDEVKEAISAFFEKRAPDFSKFG</sequence>
<dbReference type="HOGENOM" id="CLU_009834_7_2_5"/>
<name>A7HQS9_PARL1</name>
<keyword evidence="6" id="KW-1185">Reference proteome</keyword>
<dbReference type="Proteomes" id="UP000006377">
    <property type="component" value="Chromosome"/>
</dbReference>
<keyword evidence="4 5" id="KW-0413">Isomerase</keyword>
<dbReference type="PANTHER" id="PTHR43684:SF1">
    <property type="entry name" value="ENOYL-COA DELTA ISOMERASE 2"/>
    <property type="match status" value="1"/>
</dbReference>
<evidence type="ECO:0000256" key="4">
    <source>
        <dbReference type="ARBA" id="ARBA00023235"/>
    </source>
</evidence>
<dbReference type="InterPro" id="IPR014748">
    <property type="entry name" value="Enoyl-CoA_hydra_C"/>
</dbReference>
<dbReference type="PANTHER" id="PTHR43684">
    <property type="match status" value="1"/>
</dbReference>
<dbReference type="OrthoDB" id="9797151at2"/>
<dbReference type="KEGG" id="pla:Plav_0639"/>
<protein>
    <submittedName>
        <fullName evidence="5">Enoyl-CoA hydratase/isomerase</fullName>
    </submittedName>
</protein>
<comment type="subcellular location">
    <subcellularLocation>
        <location evidence="1">Peroxisome</location>
    </subcellularLocation>
</comment>
<dbReference type="EMBL" id="CP000774">
    <property type="protein sequence ID" value="ABS62262.1"/>
    <property type="molecule type" value="Genomic_DNA"/>
</dbReference>
<evidence type="ECO:0000256" key="3">
    <source>
        <dbReference type="ARBA" id="ARBA00023140"/>
    </source>
</evidence>
<evidence type="ECO:0000256" key="2">
    <source>
        <dbReference type="ARBA" id="ARBA00005254"/>
    </source>
</evidence>
<accession>A7HQS9</accession>
<dbReference type="InterPro" id="IPR051053">
    <property type="entry name" value="ECH/Chromodomain_protein"/>
</dbReference>
<comment type="similarity">
    <text evidence="2">Belongs to the enoyl-CoA hydratase/isomerase family.</text>
</comment>
<dbReference type="Gene3D" id="3.90.226.10">
    <property type="entry name" value="2-enoyl-CoA Hydratase, Chain A, domain 1"/>
    <property type="match status" value="1"/>
</dbReference>